<gene>
    <name evidence="11" type="ORF">SAMN05216463_10693</name>
</gene>
<keyword evidence="3" id="KW-0540">Nuclease</keyword>
<reference evidence="11 12" key="1">
    <citation type="submission" date="2016-11" db="EMBL/GenBank/DDBJ databases">
        <authorList>
            <person name="Jaros S."/>
            <person name="Januszkiewicz K."/>
            <person name="Wedrychowicz H."/>
        </authorList>
    </citation>
    <scope>NUCLEOTIDE SEQUENCE [LARGE SCALE GENOMIC DNA]</scope>
    <source>
        <strain evidence="11 12">KHT3</strain>
    </source>
</reference>
<evidence type="ECO:0000256" key="2">
    <source>
        <dbReference type="ARBA" id="ARBA00001946"/>
    </source>
</evidence>
<evidence type="ECO:0000313" key="11">
    <source>
        <dbReference type="EMBL" id="SHK58030.1"/>
    </source>
</evidence>
<evidence type="ECO:0000256" key="6">
    <source>
        <dbReference type="ARBA" id="ARBA00022801"/>
    </source>
</evidence>
<proteinExistence type="predicted"/>
<dbReference type="PANTHER" id="PTHR15822">
    <property type="entry name" value="TRAF AND TNF RECEPTOR-ASSOCIATED PROTEIN"/>
    <property type="match status" value="1"/>
</dbReference>
<name>A0A1M6TM90_XYLRU</name>
<feature type="domain" description="Endonuclease/exonuclease/phosphatase" evidence="10">
    <location>
        <begin position="120"/>
        <end position="352"/>
    </location>
</feature>
<dbReference type="SUPFAM" id="SSF56219">
    <property type="entry name" value="DNase I-like"/>
    <property type="match status" value="1"/>
</dbReference>
<dbReference type="GO" id="GO:0004527">
    <property type="term" value="F:exonuclease activity"/>
    <property type="evidence" value="ECO:0007669"/>
    <property type="project" value="UniProtKB-KW"/>
</dbReference>
<comment type="cofactor">
    <cofactor evidence="1">
        <name>Mn(2+)</name>
        <dbReference type="ChEBI" id="CHEBI:29035"/>
    </cofactor>
</comment>
<keyword evidence="9" id="KW-0472">Membrane</keyword>
<protein>
    <submittedName>
        <fullName evidence="11">Metal-dependent hydrolase, endonuclease/exonuclease/phosphatase family</fullName>
    </submittedName>
</protein>
<keyword evidence="11" id="KW-0255">Endonuclease</keyword>
<dbReference type="Gene3D" id="3.60.10.10">
    <property type="entry name" value="Endonuclease/exonuclease/phosphatase"/>
    <property type="match status" value="1"/>
</dbReference>
<keyword evidence="9" id="KW-1133">Transmembrane helix</keyword>
<dbReference type="GO" id="GO:0006281">
    <property type="term" value="P:DNA repair"/>
    <property type="evidence" value="ECO:0007669"/>
    <property type="project" value="UniProtKB-KW"/>
</dbReference>
<dbReference type="Proteomes" id="UP000184130">
    <property type="component" value="Unassembled WGS sequence"/>
</dbReference>
<keyword evidence="6 11" id="KW-0378">Hydrolase</keyword>
<keyword evidence="7" id="KW-0460">Magnesium</keyword>
<evidence type="ECO:0000256" key="5">
    <source>
        <dbReference type="ARBA" id="ARBA00022763"/>
    </source>
</evidence>
<feature type="transmembrane region" description="Helical" evidence="9">
    <location>
        <begin position="39"/>
        <end position="63"/>
    </location>
</feature>
<feature type="transmembrane region" description="Helical" evidence="9">
    <location>
        <begin position="7"/>
        <end position="27"/>
    </location>
</feature>
<evidence type="ECO:0000256" key="8">
    <source>
        <dbReference type="ARBA" id="ARBA00023204"/>
    </source>
</evidence>
<dbReference type="InterPro" id="IPR005135">
    <property type="entry name" value="Endo/exonuclease/phosphatase"/>
</dbReference>
<dbReference type="GO" id="GO:0004519">
    <property type="term" value="F:endonuclease activity"/>
    <property type="evidence" value="ECO:0007669"/>
    <property type="project" value="UniProtKB-KW"/>
</dbReference>
<keyword evidence="4" id="KW-0479">Metal-binding</keyword>
<organism evidence="11 12">
    <name type="scientific">Xylanibacter ruminicola</name>
    <name type="common">Prevotella ruminicola</name>
    <dbReference type="NCBI Taxonomy" id="839"/>
    <lineage>
        <taxon>Bacteria</taxon>
        <taxon>Pseudomonadati</taxon>
        <taxon>Bacteroidota</taxon>
        <taxon>Bacteroidia</taxon>
        <taxon>Bacteroidales</taxon>
        <taxon>Prevotellaceae</taxon>
        <taxon>Xylanibacter</taxon>
    </lineage>
</organism>
<dbReference type="InterPro" id="IPR036691">
    <property type="entry name" value="Endo/exonu/phosph_ase_sf"/>
</dbReference>
<dbReference type="EMBL" id="FRBD01000006">
    <property type="protein sequence ID" value="SHK58030.1"/>
    <property type="molecule type" value="Genomic_DNA"/>
</dbReference>
<feature type="transmembrane region" description="Helical" evidence="9">
    <location>
        <begin position="70"/>
        <end position="90"/>
    </location>
</feature>
<dbReference type="InterPro" id="IPR051547">
    <property type="entry name" value="TDP2-like"/>
</dbReference>
<evidence type="ECO:0000256" key="9">
    <source>
        <dbReference type="SAM" id="Phobius"/>
    </source>
</evidence>
<dbReference type="Pfam" id="PF03372">
    <property type="entry name" value="Exo_endo_phos"/>
    <property type="match status" value="1"/>
</dbReference>
<keyword evidence="11" id="KW-0269">Exonuclease</keyword>
<accession>A0A1M6TM90</accession>
<dbReference type="CDD" id="cd09084">
    <property type="entry name" value="EEP-2"/>
    <property type="match status" value="1"/>
</dbReference>
<evidence type="ECO:0000256" key="1">
    <source>
        <dbReference type="ARBA" id="ARBA00001936"/>
    </source>
</evidence>
<keyword evidence="9" id="KW-0812">Transmembrane</keyword>
<evidence type="ECO:0000313" key="12">
    <source>
        <dbReference type="Proteomes" id="UP000184130"/>
    </source>
</evidence>
<evidence type="ECO:0000259" key="10">
    <source>
        <dbReference type="Pfam" id="PF03372"/>
    </source>
</evidence>
<comment type="cofactor">
    <cofactor evidence="2">
        <name>Mg(2+)</name>
        <dbReference type="ChEBI" id="CHEBI:18420"/>
    </cofactor>
</comment>
<sequence>MIKQLKTLTVNMVAGANVATILLMVLAGYADRINPVEHPMLSCMGMTFPIFLIANMLFVFFWLTFKWRRVWIPIVGYIIVYGPLTLYMPLHLAQEEPKEGTIKIISYNVCTYGGNYKYEQGFETVYDYLSRQNADIACLQEDVDTWRRYVKNWYEKIYPYNDTVIFNPNDGAINGVGIHTRFPIIRRERIPYESHANGSVAYFLKVNKDTIIVINNHLEGTHLSNEERDRYKQMISGKMEKDTAKAETLYLFEKLGKYAAIRAPEAEAVHEFIEAHKEYPIIVCGDFNDNPISYAHRTIAKGLTDCYEATGKGIGLSYNQKGFYVRIDNILVSSHFEPYNCRIDNKMDASDHYPIICTLKMKDNP</sequence>
<evidence type="ECO:0000256" key="7">
    <source>
        <dbReference type="ARBA" id="ARBA00022842"/>
    </source>
</evidence>
<evidence type="ECO:0000256" key="4">
    <source>
        <dbReference type="ARBA" id="ARBA00022723"/>
    </source>
</evidence>
<keyword evidence="8" id="KW-0234">DNA repair</keyword>
<dbReference type="AlphaFoldDB" id="A0A1M6TM90"/>
<dbReference type="RefSeq" id="WP_073206600.1">
    <property type="nucleotide sequence ID" value="NZ_FRBD01000006.1"/>
</dbReference>
<evidence type="ECO:0000256" key="3">
    <source>
        <dbReference type="ARBA" id="ARBA00022722"/>
    </source>
</evidence>
<dbReference type="PANTHER" id="PTHR15822:SF4">
    <property type="entry name" value="TYROSYL-DNA PHOSPHODIESTERASE 2"/>
    <property type="match status" value="1"/>
</dbReference>
<dbReference type="OrthoDB" id="635146at2"/>
<dbReference type="GO" id="GO:0046872">
    <property type="term" value="F:metal ion binding"/>
    <property type="evidence" value="ECO:0007669"/>
    <property type="project" value="UniProtKB-KW"/>
</dbReference>
<keyword evidence="5" id="KW-0227">DNA damage</keyword>